<evidence type="ECO:0000313" key="3">
    <source>
        <dbReference type="Proteomes" id="UP000018291"/>
    </source>
</evidence>
<organism evidence="2 3">
    <name type="scientific">Candidatus Neomicrothrix parvicella RN1</name>
    <dbReference type="NCBI Taxonomy" id="1229780"/>
    <lineage>
        <taxon>Bacteria</taxon>
        <taxon>Bacillati</taxon>
        <taxon>Actinomycetota</taxon>
        <taxon>Acidimicrobiia</taxon>
        <taxon>Acidimicrobiales</taxon>
        <taxon>Microthrixaceae</taxon>
        <taxon>Candidatus Neomicrothrix</taxon>
    </lineage>
</organism>
<dbReference type="eggNOG" id="ENOG502ZRD0">
    <property type="taxonomic scope" value="Bacteria"/>
</dbReference>
<accession>R4Z5H7</accession>
<evidence type="ECO:0000256" key="1">
    <source>
        <dbReference type="SAM" id="MobiDB-lite"/>
    </source>
</evidence>
<keyword evidence="3" id="KW-1185">Reference proteome</keyword>
<proteinExistence type="predicted"/>
<name>R4Z5H7_9ACTN</name>
<gene>
    <name evidence="2" type="ORF">BN381_90074</name>
</gene>
<dbReference type="Proteomes" id="UP000018291">
    <property type="component" value="Unassembled WGS sequence"/>
</dbReference>
<dbReference type="AlphaFoldDB" id="R4Z5H7"/>
<feature type="region of interest" description="Disordered" evidence="1">
    <location>
        <begin position="226"/>
        <end position="250"/>
    </location>
</feature>
<protein>
    <submittedName>
        <fullName evidence="2">Uncharacterized protein</fullName>
    </submittedName>
</protein>
<dbReference type="EMBL" id="CANL01000087">
    <property type="protein sequence ID" value="CCM66003.1"/>
    <property type="molecule type" value="Genomic_DNA"/>
</dbReference>
<dbReference type="STRING" id="1229780.BN381_90074"/>
<reference evidence="2 3" key="1">
    <citation type="journal article" date="2013" name="ISME J.">
        <title>Metabolic model for the filamentous 'Candidatus Microthrix parvicella' based on genomic and metagenomic analyses.</title>
        <authorList>
            <person name="Jon McIlroy S."/>
            <person name="Kristiansen R."/>
            <person name="Albertsen M."/>
            <person name="Michael Karst S."/>
            <person name="Rossetti S."/>
            <person name="Lund Nielsen J."/>
            <person name="Tandoi V."/>
            <person name="James Seviour R."/>
            <person name="Nielsen P.H."/>
        </authorList>
    </citation>
    <scope>NUCLEOTIDE SEQUENCE [LARGE SCALE GENOMIC DNA]</scope>
    <source>
        <strain evidence="2 3">RN1</strain>
    </source>
</reference>
<feature type="region of interest" description="Disordered" evidence="1">
    <location>
        <begin position="364"/>
        <end position="396"/>
    </location>
</feature>
<evidence type="ECO:0000313" key="2">
    <source>
        <dbReference type="EMBL" id="CCM66003.1"/>
    </source>
</evidence>
<sequence>MRDVDAVGGVGHDVVGFAFPAQQIGVGHAHHRQVLVALAATVAGAGTAFLPGPQQIPHEIGQHAVFDQHVALGGTALIVDGEGTPFAAHRAVVNQRHQRRGHLLTHTPGKDRRRLPNQIGLQAVAARLVEHHATTPRTDHHGAGARWRRTGVQLDDRPAGGTLGQLLHAVVVKQLKSDRVADALASGLHAGVAVGHRRHRKQRAYLVVGRQHTIGVGHLNTAPAVPVAGRNLTDRRSGRPGRAIGPTEQFHLGAGGHVAREQAHHRRVGRLHRRELHHGGAALAVAGSGSGSAGCCIQALGAQVGGVGETRGFPHHHPNSGAPVATGGHILHPAVVEDRRGGTSILHEHLGKLGTAGQAGGQNLGQGGLFNHGRCSRSGAEQGEQSNLPLATPGPPALGARSGAVAGLVPAGGFGHIPGTAG</sequence>
<comment type="caution">
    <text evidence="2">The sequence shown here is derived from an EMBL/GenBank/DDBJ whole genome shotgun (WGS) entry which is preliminary data.</text>
</comment>
<dbReference type="HOGENOM" id="CLU_650010_0_0_11"/>